<dbReference type="SUPFAM" id="SSF53756">
    <property type="entry name" value="UDP-Glycosyltransferase/glycogen phosphorylase"/>
    <property type="match status" value="1"/>
</dbReference>
<reference evidence="1 2" key="1">
    <citation type="submission" date="2022-09" db="EMBL/GenBank/DDBJ databases">
        <title>Enrichment on poylsaccharides allowed isolation of novel metabolic and taxonomic groups of Haloarchaea.</title>
        <authorList>
            <person name="Sorokin D.Y."/>
            <person name="Elcheninov A.G."/>
            <person name="Khizhniak T.V."/>
            <person name="Kolganova T.V."/>
            <person name="Kublanov I.V."/>
        </authorList>
    </citation>
    <scope>NUCLEOTIDE SEQUENCE [LARGE SCALE GENOMIC DNA]</scope>
    <source>
        <strain evidence="1 2">AArc-m2/3/4</strain>
    </source>
</reference>
<name>A0ABT2QK93_9EURY</name>
<proteinExistence type="predicted"/>
<gene>
    <name evidence="1" type="ORF">OB955_21885</name>
</gene>
<dbReference type="PANTHER" id="PTHR39662">
    <property type="entry name" value="DUF354 DOMAIN-CONTAINING PROTEIN-RELATED"/>
    <property type="match status" value="1"/>
</dbReference>
<dbReference type="RefSeq" id="WP_338009094.1">
    <property type="nucleotide sequence ID" value="NZ_JAOPKB010000018.1"/>
</dbReference>
<dbReference type="EMBL" id="JAOPKB010000018">
    <property type="protein sequence ID" value="MCU4975356.1"/>
    <property type="molecule type" value="Genomic_DNA"/>
</dbReference>
<accession>A0ABT2QK93</accession>
<dbReference type="InterPro" id="IPR007152">
    <property type="entry name" value="DUF354"/>
</dbReference>
<dbReference type="PIRSF" id="PIRSF005357">
    <property type="entry name" value="UCP005357"/>
    <property type="match status" value="1"/>
</dbReference>
<dbReference type="Proteomes" id="UP001320972">
    <property type="component" value="Unassembled WGS sequence"/>
</dbReference>
<keyword evidence="2" id="KW-1185">Reference proteome</keyword>
<organism evidence="1 2">
    <name type="scientific">Natronoglomus mannanivorans</name>
    <dbReference type="NCBI Taxonomy" id="2979990"/>
    <lineage>
        <taxon>Archaea</taxon>
        <taxon>Methanobacteriati</taxon>
        <taxon>Methanobacteriota</taxon>
        <taxon>Stenosarchaea group</taxon>
        <taxon>Halobacteria</taxon>
        <taxon>Halobacteriales</taxon>
        <taxon>Natrialbaceae</taxon>
        <taxon>Natronoglomus</taxon>
    </lineage>
</organism>
<comment type="caution">
    <text evidence="1">The sequence shown here is derived from an EMBL/GenBank/DDBJ whole genome shotgun (WGS) entry which is preliminary data.</text>
</comment>
<protein>
    <submittedName>
        <fullName evidence="1">DUF354 domain-containing protein</fullName>
    </submittedName>
</protein>
<dbReference type="Pfam" id="PF04007">
    <property type="entry name" value="DUF354"/>
    <property type="match status" value="1"/>
</dbReference>
<sequence>MSKYDRDVVVTIQHPANVHFFRNAIHELSEAGYNVHVFAREKDIACDLLDVYDIEYTLLAGEAHSLFQLVRVQAKYEYEILKRTRKMDGAVLLAVSEPAITHASTCFNCRSILFTDTEHATIQNTLAYPFADVICTPASYWGDLGSKHVRYAGNHQLAYLHPNRFEPDPTVLDAAGVDEDEQLVLIRLIAWEAAHDIGHGGLGNTEAIVEQLERAGATVLITSETELPRQLRRHEVDIPPHKILDLMYYSDLYLGEGSTMALESAVLGTPAMYVSSYSAGVVDELEREYGLAFRYDEDPDETEILDRALSLLAEQPETWQSRRDQYLEENTDTTDFIVEAVEAAMDN</sequence>
<evidence type="ECO:0000313" key="1">
    <source>
        <dbReference type="EMBL" id="MCU4975356.1"/>
    </source>
</evidence>
<dbReference type="PANTHER" id="PTHR39662:SF1">
    <property type="entry name" value="DUF354 DOMAIN-CONTAINING PROTEIN"/>
    <property type="match status" value="1"/>
</dbReference>
<evidence type="ECO:0000313" key="2">
    <source>
        <dbReference type="Proteomes" id="UP001320972"/>
    </source>
</evidence>